<sequence>MTGTLSLRPPQLIIWDCDGVLIDSEEIAARVHARALNQIGLPITAKTISERFVGAADRDLYAAFERELGAPLPIDYHATVQDEITQLYRSALQPTPGIREVLGIAGSHSKMCVASNSSPGKLRLGLSVTGLDLWFLPHVFSAAQVTRGKPAPDLFLFAAQQMGISSCDCLVVEDSINGVKAAVRAGMRVIGFSLHSHRREEHARRLLDEGAVAIARDCTELTGLMRWH</sequence>
<evidence type="ECO:0000256" key="2">
    <source>
        <dbReference type="ARBA" id="ARBA00006171"/>
    </source>
</evidence>
<keyword evidence="4" id="KW-0460">Magnesium</keyword>
<evidence type="ECO:0000313" key="6">
    <source>
        <dbReference type="Proteomes" id="UP001194539"/>
    </source>
</evidence>
<dbReference type="EMBL" id="JACEGD010000007">
    <property type="protein sequence ID" value="MBH5386424.1"/>
    <property type="molecule type" value="Genomic_DNA"/>
</dbReference>
<dbReference type="Proteomes" id="UP001194539">
    <property type="component" value="Unassembled WGS sequence"/>
</dbReference>
<comment type="similarity">
    <text evidence="2">Belongs to the HAD-like hydrolase superfamily. CbbY/CbbZ/Gph/YieH family.</text>
</comment>
<evidence type="ECO:0000256" key="1">
    <source>
        <dbReference type="ARBA" id="ARBA00001946"/>
    </source>
</evidence>
<keyword evidence="3" id="KW-0479">Metal-binding</keyword>
<dbReference type="InterPro" id="IPR036412">
    <property type="entry name" value="HAD-like_sf"/>
</dbReference>
<dbReference type="RefSeq" id="WP_197965798.1">
    <property type="nucleotide sequence ID" value="NZ_JACEGD010000007.1"/>
</dbReference>
<keyword evidence="5" id="KW-0378">Hydrolase</keyword>
<evidence type="ECO:0000313" key="5">
    <source>
        <dbReference type="EMBL" id="MBH5386424.1"/>
    </source>
</evidence>
<dbReference type="SUPFAM" id="SSF56784">
    <property type="entry name" value="HAD-like"/>
    <property type="match status" value="1"/>
</dbReference>
<accession>A0ABS0NZL2</accession>
<dbReference type="Pfam" id="PF00702">
    <property type="entry name" value="Hydrolase"/>
    <property type="match status" value="1"/>
</dbReference>
<dbReference type="SFLD" id="SFLDG01135">
    <property type="entry name" value="C1.5.6:_HAD__Beta-PGM__Phospha"/>
    <property type="match status" value="1"/>
</dbReference>
<gene>
    <name evidence="5" type="ORF">H1B27_09015</name>
</gene>
<proteinExistence type="inferred from homology"/>
<dbReference type="InterPro" id="IPR006439">
    <property type="entry name" value="HAD-SF_hydro_IA"/>
</dbReference>
<evidence type="ECO:0000256" key="3">
    <source>
        <dbReference type="ARBA" id="ARBA00022723"/>
    </source>
</evidence>
<dbReference type="InterPro" id="IPR023214">
    <property type="entry name" value="HAD_sf"/>
</dbReference>
<organism evidence="5 6">
    <name type="scientific">Bradyrhizobium diversitatis</name>
    <dbReference type="NCBI Taxonomy" id="2755406"/>
    <lineage>
        <taxon>Bacteria</taxon>
        <taxon>Pseudomonadati</taxon>
        <taxon>Pseudomonadota</taxon>
        <taxon>Alphaproteobacteria</taxon>
        <taxon>Hyphomicrobiales</taxon>
        <taxon>Nitrobacteraceae</taxon>
        <taxon>Bradyrhizobium</taxon>
    </lineage>
</organism>
<comment type="cofactor">
    <cofactor evidence="1">
        <name>Mg(2+)</name>
        <dbReference type="ChEBI" id="CHEBI:18420"/>
    </cofactor>
</comment>
<dbReference type="SFLD" id="SFLDG01129">
    <property type="entry name" value="C1.5:_HAD__Beta-PGM__Phosphata"/>
    <property type="match status" value="1"/>
</dbReference>
<dbReference type="SFLD" id="SFLDS00003">
    <property type="entry name" value="Haloacid_Dehalogenase"/>
    <property type="match status" value="1"/>
</dbReference>
<dbReference type="GO" id="GO:0016787">
    <property type="term" value="F:hydrolase activity"/>
    <property type="evidence" value="ECO:0007669"/>
    <property type="project" value="UniProtKB-KW"/>
</dbReference>
<keyword evidence="6" id="KW-1185">Reference proteome</keyword>
<comment type="caution">
    <text evidence="5">The sequence shown here is derived from an EMBL/GenBank/DDBJ whole genome shotgun (WGS) entry which is preliminary data.</text>
</comment>
<evidence type="ECO:0000256" key="4">
    <source>
        <dbReference type="ARBA" id="ARBA00022842"/>
    </source>
</evidence>
<reference evidence="5 6" key="1">
    <citation type="submission" date="2020-07" db="EMBL/GenBank/DDBJ databases">
        <title>Bradyrhizobium diversity isolated from nodules of indigenous legumes of Western Australia.</title>
        <authorList>
            <person name="Klepa M.S."/>
        </authorList>
    </citation>
    <scope>NUCLEOTIDE SEQUENCE [LARGE SCALE GENOMIC DNA]</scope>
    <source>
        <strain evidence="5 6">CNPSo 4019</strain>
    </source>
</reference>
<dbReference type="PANTHER" id="PTHR46193">
    <property type="entry name" value="6-PHOSPHOGLUCONATE PHOSPHATASE"/>
    <property type="match status" value="1"/>
</dbReference>
<dbReference type="Gene3D" id="1.10.150.240">
    <property type="entry name" value="Putative phosphatase, domain 2"/>
    <property type="match status" value="1"/>
</dbReference>
<protein>
    <submittedName>
        <fullName evidence="5">HAD-IA family hydrolase</fullName>
    </submittedName>
</protein>
<dbReference type="Gene3D" id="3.40.50.1000">
    <property type="entry name" value="HAD superfamily/HAD-like"/>
    <property type="match status" value="1"/>
</dbReference>
<dbReference type="InterPro" id="IPR051600">
    <property type="entry name" value="Beta-PGM-like"/>
</dbReference>
<dbReference type="NCBIfam" id="TIGR01509">
    <property type="entry name" value="HAD-SF-IA-v3"/>
    <property type="match status" value="1"/>
</dbReference>
<dbReference type="PANTHER" id="PTHR46193:SF10">
    <property type="entry name" value="6-PHOSPHOGLUCONATE PHOSPHATASE"/>
    <property type="match status" value="1"/>
</dbReference>
<dbReference type="InterPro" id="IPR023198">
    <property type="entry name" value="PGP-like_dom2"/>
</dbReference>
<name>A0ABS0NZL2_9BRAD</name>